<dbReference type="STRING" id="1430326.B8W66_21145"/>
<keyword evidence="5" id="KW-1185">Reference proteome</keyword>
<dbReference type="PANTHER" id="PTHR46766">
    <property type="entry name" value="GLUTAMINE-RICH PROTEIN 2"/>
    <property type="match status" value="1"/>
</dbReference>
<gene>
    <name evidence="4" type="ORF">B8W66_21145</name>
</gene>
<dbReference type="InterPro" id="IPR038332">
    <property type="entry name" value="PPE_sf"/>
</dbReference>
<evidence type="ECO:0000259" key="3">
    <source>
        <dbReference type="Pfam" id="PF12484"/>
    </source>
</evidence>
<feature type="domain" description="PPE family C-terminal" evidence="3">
    <location>
        <begin position="285"/>
        <end position="362"/>
    </location>
</feature>
<evidence type="ECO:0000259" key="2">
    <source>
        <dbReference type="Pfam" id="PF00823"/>
    </source>
</evidence>
<organism evidence="4 5">
    <name type="scientific">Mycobacterium decipiens</name>
    <dbReference type="NCBI Taxonomy" id="1430326"/>
    <lineage>
        <taxon>Bacteria</taxon>
        <taxon>Bacillati</taxon>
        <taxon>Actinomycetota</taxon>
        <taxon>Actinomycetes</taxon>
        <taxon>Mycobacteriales</taxon>
        <taxon>Mycobacteriaceae</taxon>
        <taxon>Mycobacterium</taxon>
    </lineage>
</organism>
<evidence type="ECO:0008006" key="6">
    <source>
        <dbReference type="Google" id="ProtNLM"/>
    </source>
</evidence>
<evidence type="ECO:0000256" key="1">
    <source>
        <dbReference type="ARBA" id="ARBA00010652"/>
    </source>
</evidence>
<accession>A0A1X2LPV9</accession>
<evidence type="ECO:0000313" key="4">
    <source>
        <dbReference type="EMBL" id="OSC37652.1"/>
    </source>
</evidence>
<dbReference type="AlphaFoldDB" id="A0A1X2LPV9"/>
<reference evidence="4 5" key="1">
    <citation type="submission" date="2017-04" db="EMBL/GenBank/DDBJ databases">
        <title>The new phylogeny of genus Mycobacterium.</title>
        <authorList>
            <person name="Tortoli E."/>
            <person name="Trovato A."/>
            <person name="Cirillo D.M."/>
        </authorList>
    </citation>
    <scope>NUCLEOTIDE SEQUENCE [LARGE SCALE GENOMIC DNA]</scope>
    <source>
        <strain evidence="4 5">TBL 1200985</strain>
    </source>
</reference>
<dbReference type="Pfam" id="PF12484">
    <property type="entry name" value="PPE-SVP"/>
    <property type="match status" value="1"/>
</dbReference>
<name>A0A1X2LPV9_9MYCO</name>
<proteinExistence type="inferred from homology"/>
<sequence length="366" mass="37730">MFMDFSLLPPEINSARMYCGPGSGSLRGAAAAWDEVSVELQSIAETYGSVLSDLTSFEWLGPSSEALSAAVTPYIEWLNKTAAQTKQTATQASVAATAFDQALSMTVPPPAITANRAQLRSLIPTNYFGQNSPAIAATESAYAQMWEKDATAMYDYHAGTSMAAKTLTPFTAPQQDTNPAGLAVQSVAATKAATKLGATPILNWIVREDFTLLDGMFAIFATMSAISTVEGMITGAIGAEQSFGVLPYLGPPTGPPQAPPELVAPIDSIAKALTGAGADVERQVSATMRGAGLIGQMSVPATWNAPVVATARAFEGTPLITLPPEDAAAAGTPGLPGMPLSGTARQGAGPRYGVKLTVMSRPLAGG</sequence>
<dbReference type="EMBL" id="NCXP01000042">
    <property type="protein sequence ID" value="OSC37652.1"/>
    <property type="molecule type" value="Genomic_DNA"/>
</dbReference>
<dbReference type="GO" id="GO:0052572">
    <property type="term" value="P:response to host immune response"/>
    <property type="evidence" value="ECO:0007669"/>
    <property type="project" value="TreeGrafter"/>
</dbReference>
<dbReference type="FunFam" id="1.20.1260.20:FF:000001">
    <property type="entry name" value="PPE family protein PPE41"/>
    <property type="match status" value="1"/>
</dbReference>
<feature type="domain" description="PPE" evidence="2">
    <location>
        <begin position="4"/>
        <end position="168"/>
    </location>
</feature>
<dbReference type="Gene3D" id="1.20.1260.20">
    <property type="entry name" value="PPE superfamily"/>
    <property type="match status" value="1"/>
</dbReference>
<protein>
    <recommendedName>
        <fullName evidence="6">PPE family protein</fullName>
    </recommendedName>
</protein>
<comment type="similarity">
    <text evidence="1">Belongs to the mycobacterial PPE family.</text>
</comment>
<dbReference type="SUPFAM" id="SSF140459">
    <property type="entry name" value="PE/PPE dimer-like"/>
    <property type="match status" value="1"/>
</dbReference>
<dbReference type="RefSeq" id="WP_085327218.1">
    <property type="nucleotide sequence ID" value="NZ_NCXP01000042.1"/>
</dbReference>
<dbReference type="Pfam" id="PF00823">
    <property type="entry name" value="PPE"/>
    <property type="match status" value="1"/>
</dbReference>
<dbReference type="InterPro" id="IPR000030">
    <property type="entry name" value="PPE_dom"/>
</dbReference>
<dbReference type="OrthoDB" id="4752901at2"/>
<comment type="caution">
    <text evidence="4">The sequence shown here is derived from an EMBL/GenBank/DDBJ whole genome shotgun (WGS) entry which is preliminary data.</text>
</comment>
<dbReference type="PANTHER" id="PTHR46766:SF1">
    <property type="entry name" value="GLUTAMINE-RICH PROTEIN 2"/>
    <property type="match status" value="1"/>
</dbReference>
<evidence type="ECO:0000313" key="5">
    <source>
        <dbReference type="Proteomes" id="UP000193247"/>
    </source>
</evidence>
<dbReference type="InterPro" id="IPR022171">
    <property type="entry name" value="PPE_C"/>
</dbReference>
<dbReference type="Proteomes" id="UP000193247">
    <property type="component" value="Unassembled WGS sequence"/>
</dbReference>